<dbReference type="EMBL" id="BAABRU010000002">
    <property type="protein sequence ID" value="GAA5526651.1"/>
    <property type="molecule type" value="Genomic_DNA"/>
</dbReference>
<evidence type="ECO:0000313" key="3">
    <source>
        <dbReference type="EMBL" id="GAA5526651.1"/>
    </source>
</evidence>
<feature type="region of interest" description="Disordered" evidence="1">
    <location>
        <begin position="559"/>
        <end position="596"/>
    </location>
</feature>
<dbReference type="InterPro" id="IPR002035">
    <property type="entry name" value="VWF_A"/>
</dbReference>
<proteinExistence type="predicted"/>
<feature type="domain" description="VWFA" evidence="2">
    <location>
        <begin position="375"/>
        <end position="694"/>
    </location>
</feature>
<gene>
    <name evidence="3" type="ORF">Hgul01_00427</name>
</gene>
<dbReference type="RefSeq" id="WP_345720297.1">
    <property type="nucleotide sequence ID" value="NZ_BAABRU010000002.1"/>
</dbReference>
<evidence type="ECO:0000259" key="2">
    <source>
        <dbReference type="PROSITE" id="PS50234"/>
    </source>
</evidence>
<keyword evidence="4" id="KW-1185">Reference proteome</keyword>
<comment type="caution">
    <text evidence="3">The sequence shown here is derived from an EMBL/GenBank/DDBJ whole genome shotgun (WGS) entry which is preliminary data.</text>
</comment>
<sequence>MNLSRMMRRVAQPVAGQSLVFSAILFFVLIGFAALAIDTGEAFSRQRQQQAASTAATISGLETLGVDGNDNAVVAAIEAALAANGITNAQPIVGDWPNLDPTVNYYRAFYTQRGSRVEYPVGTFSGSVPSEFNGIRVEVRSARNTIFAQALGVDTLEVSADNKATWCQCATYVFPIAVSTDKMLGTLPGESVTLTWTKNKITNAIDEKNYFVWAEWTAGSNADNRLKESLGGSGDLIKGLTETTPPAGYSNTSNNGIINNEDWIKVSDSVLTPGSATLSSLMTALKSGKPILLPTFSKLSYTGTTPKYASFRSGGFVRVILTHVSGTTIQFRYVDSNSNCPCVDVPLPPTPPEVKVTLDQKLIWYLPSITTTSYDISLVVDVSGSMRWCWNNQNTCGTNANARWYLVKEFLRKFSYKMLDVWNAPEGTPMNNAALFPGEELFGKGGDNRIAVVRFSGGARTDSPSFGFVNSPSGSDIGSIGTRTTAMKTKMTTFINWISSGNMDGSTAGAAGLNEGIRYFDNVGADSRKDRFGRPIKLVMMMLTDGLTNVLYEGPQIGQQNSQTRKHTTISGSSYKYCKAPNDPSRNNPLTPGGSGYPITDLPDVQANCPWNGEGSGSGYAKAPIASLIEVSDRARNRVSPKRPISIVAILVGDQQTYGLSDLRIDRIASSGGAFYAKDPNSLNYALTAILESLAQPCYERDALIPAASAKITVRDSTGAVVAGMGNMQASTTGSLIFRVPEPGNYSFIAERRVTAWSEFPLGAGETLDPNMYNSTRDPRLAGTTYLPQLYNRLQAPEDIVYRNAIPFSIPEDAEGMIDLGKYTLIIAENEAFKGLCPE</sequence>
<dbReference type="InterPro" id="IPR036465">
    <property type="entry name" value="vWFA_dom_sf"/>
</dbReference>
<organism evidence="3 4">
    <name type="scientific">Herpetosiphon gulosus</name>
    <dbReference type="NCBI Taxonomy" id="1973496"/>
    <lineage>
        <taxon>Bacteria</taxon>
        <taxon>Bacillati</taxon>
        <taxon>Chloroflexota</taxon>
        <taxon>Chloroflexia</taxon>
        <taxon>Herpetosiphonales</taxon>
        <taxon>Herpetosiphonaceae</taxon>
        <taxon>Herpetosiphon</taxon>
    </lineage>
</organism>
<dbReference type="CDD" id="cd00198">
    <property type="entry name" value="vWFA"/>
    <property type="match status" value="1"/>
</dbReference>
<dbReference type="Proteomes" id="UP001428290">
    <property type="component" value="Unassembled WGS sequence"/>
</dbReference>
<reference evidence="3 4" key="1">
    <citation type="submission" date="2024-02" db="EMBL/GenBank/DDBJ databases">
        <title>Herpetosiphon gulosus NBRC 112829.</title>
        <authorList>
            <person name="Ichikawa N."/>
            <person name="Katano-Makiyama Y."/>
            <person name="Hidaka K."/>
        </authorList>
    </citation>
    <scope>NUCLEOTIDE SEQUENCE [LARGE SCALE GENOMIC DNA]</scope>
    <source>
        <strain evidence="3 4">NBRC 112829</strain>
    </source>
</reference>
<dbReference type="PROSITE" id="PS50234">
    <property type="entry name" value="VWFA"/>
    <property type="match status" value="1"/>
</dbReference>
<feature type="compositionally biased region" description="Polar residues" evidence="1">
    <location>
        <begin position="559"/>
        <end position="574"/>
    </location>
</feature>
<name>A0ABP9WTX1_9CHLR</name>
<dbReference type="SUPFAM" id="SSF53300">
    <property type="entry name" value="vWA-like"/>
    <property type="match status" value="1"/>
</dbReference>
<protein>
    <recommendedName>
        <fullName evidence="2">VWFA domain-containing protein</fullName>
    </recommendedName>
</protein>
<evidence type="ECO:0000256" key="1">
    <source>
        <dbReference type="SAM" id="MobiDB-lite"/>
    </source>
</evidence>
<dbReference type="SMART" id="SM00327">
    <property type="entry name" value="VWA"/>
    <property type="match status" value="1"/>
</dbReference>
<evidence type="ECO:0000313" key="4">
    <source>
        <dbReference type="Proteomes" id="UP001428290"/>
    </source>
</evidence>
<dbReference type="Gene3D" id="3.40.50.410">
    <property type="entry name" value="von Willebrand factor, type A domain"/>
    <property type="match status" value="1"/>
</dbReference>
<accession>A0ABP9WTX1</accession>